<dbReference type="RefSeq" id="WP_342884447.1">
    <property type="nucleotide sequence ID" value="NZ_JBBMQU010000042.1"/>
</dbReference>
<keyword evidence="2" id="KW-1185">Reference proteome</keyword>
<sequence>MKLDKLIAQIISAPNFDHFSAVEVRAAYLSLHQDKTICPTESRRFCYVELVKLVKRGWLRKTVSKKKGITSFTKTELFDEKAISHNISLDEIKIGEKVATNINESLFDRLNLYKSELLISLGESEEYKHLSTQFPDLNPQLQAQYNTVRERNSKLLGKIKAIENLINSDEIKELK</sequence>
<comment type="caution">
    <text evidence="1">The sequence shown here is derived from an EMBL/GenBank/DDBJ whole genome shotgun (WGS) entry which is preliminary data.</text>
</comment>
<evidence type="ECO:0000313" key="2">
    <source>
        <dbReference type="Proteomes" id="UP001388366"/>
    </source>
</evidence>
<proteinExistence type="predicted"/>
<organism evidence="1 2">
    <name type="scientific">Pseudoalteromonas neustonica</name>
    <dbReference type="NCBI Taxonomy" id="1840331"/>
    <lineage>
        <taxon>Bacteria</taxon>
        <taxon>Pseudomonadati</taxon>
        <taxon>Pseudomonadota</taxon>
        <taxon>Gammaproteobacteria</taxon>
        <taxon>Alteromonadales</taxon>
        <taxon>Pseudoalteromonadaceae</taxon>
        <taxon>Pseudoalteromonas</taxon>
    </lineage>
</organism>
<reference evidence="1 2" key="1">
    <citation type="submission" date="2024-03" db="EMBL/GenBank/DDBJ databases">
        <title>Community enrichment and isolation of bacterial strains for fucoidan degradation.</title>
        <authorList>
            <person name="Sichert A."/>
        </authorList>
    </citation>
    <scope>NUCLEOTIDE SEQUENCE [LARGE SCALE GENOMIC DNA]</scope>
    <source>
        <strain evidence="1 2">AS81</strain>
    </source>
</reference>
<evidence type="ECO:0000313" key="1">
    <source>
        <dbReference type="EMBL" id="MEM5552569.1"/>
    </source>
</evidence>
<gene>
    <name evidence="1" type="ORF">WNY63_17750</name>
</gene>
<accession>A0ABU9U698</accession>
<name>A0ABU9U698_9GAMM</name>
<dbReference type="EMBL" id="JBBMQU010000042">
    <property type="protein sequence ID" value="MEM5552569.1"/>
    <property type="molecule type" value="Genomic_DNA"/>
</dbReference>
<protein>
    <recommendedName>
        <fullName evidence="3">Response regulator</fullName>
    </recommendedName>
</protein>
<dbReference type="Proteomes" id="UP001388366">
    <property type="component" value="Unassembled WGS sequence"/>
</dbReference>
<evidence type="ECO:0008006" key="3">
    <source>
        <dbReference type="Google" id="ProtNLM"/>
    </source>
</evidence>